<dbReference type="EMBL" id="JAVHJO010000012">
    <property type="protein sequence ID" value="KAK6532140.1"/>
    <property type="molecule type" value="Genomic_DNA"/>
</dbReference>
<evidence type="ECO:0000256" key="2">
    <source>
        <dbReference type="SAM" id="MobiDB-lite"/>
    </source>
</evidence>
<accession>A0AAV9X126</accession>
<evidence type="ECO:0000256" key="1">
    <source>
        <dbReference type="SAM" id="Coils"/>
    </source>
</evidence>
<evidence type="ECO:0000313" key="3">
    <source>
        <dbReference type="EMBL" id="KAK6532140.1"/>
    </source>
</evidence>
<reference evidence="3 4" key="1">
    <citation type="submission" date="2019-10" db="EMBL/GenBank/DDBJ databases">
        <authorList>
            <person name="Palmer J.M."/>
        </authorList>
    </citation>
    <scope>NUCLEOTIDE SEQUENCE [LARGE SCALE GENOMIC DNA]</scope>
    <source>
        <strain evidence="3 4">TWF694</strain>
    </source>
</reference>
<feature type="compositionally biased region" description="Low complexity" evidence="2">
    <location>
        <begin position="10"/>
        <end position="20"/>
    </location>
</feature>
<proteinExistence type="predicted"/>
<keyword evidence="1" id="KW-0175">Coiled coil</keyword>
<keyword evidence="4" id="KW-1185">Reference proteome</keyword>
<dbReference type="Proteomes" id="UP001365542">
    <property type="component" value="Unassembled WGS sequence"/>
</dbReference>
<evidence type="ECO:0000313" key="4">
    <source>
        <dbReference type="Proteomes" id="UP001365542"/>
    </source>
</evidence>
<feature type="compositionally biased region" description="Low complexity" evidence="2">
    <location>
        <begin position="37"/>
        <end position="60"/>
    </location>
</feature>
<protein>
    <submittedName>
        <fullName evidence="3">Uncharacterized protein</fullName>
    </submittedName>
</protein>
<sequence length="148" mass="16007">MPGGRKRKAAASSARSTPAKGEQPSTAGRGRPKKKVAVTVASASRAVADTPVATPAVAAVGDSDGTNSEDEWEAKVDKELDKMGALWEATLKQLEESQKKVRSLEKKVKEKDGELAELRVLKLLAFKEPDDKIEEDLDETEDEDSEDE</sequence>
<gene>
    <name evidence="3" type="ORF">TWF694_003300</name>
</gene>
<comment type="caution">
    <text evidence="3">The sequence shown here is derived from an EMBL/GenBank/DDBJ whole genome shotgun (WGS) entry which is preliminary data.</text>
</comment>
<dbReference type="AlphaFoldDB" id="A0AAV9X126"/>
<feature type="coiled-coil region" evidence="1">
    <location>
        <begin position="87"/>
        <end position="121"/>
    </location>
</feature>
<feature type="region of interest" description="Disordered" evidence="2">
    <location>
        <begin position="1"/>
        <end position="71"/>
    </location>
</feature>
<organism evidence="3 4">
    <name type="scientific">Orbilia ellipsospora</name>
    <dbReference type="NCBI Taxonomy" id="2528407"/>
    <lineage>
        <taxon>Eukaryota</taxon>
        <taxon>Fungi</taxon>
        <taxon>Dikarya</taxon>
        <taxon>Ascomycota</taxon>
        <taxon>Pezizomycotina</taxon>
        <taxon>Orbiliomycetes</taxon>
        <taxon>Orbiliales</taxon>
        <taxon>Orbiliaceae</taxon>
        <taxon>Orbilia</taxon>
    </lineage>
</organism>
<name>A0AAV9X126_9PEZI</name>